<dbReference type="EMBL" id="UINC01217382">
    <property type="protein sequence ID" value="SVE43958.1"/>
    <property type="molecule type" value="Genomic_DNA"/>
</dbReference>
<accession>A0A383DJC0</accession>
<sequence>SRSPYGVEQISGFNPVSSNQSVDLLVRCGYGRCHSNPANVPDACDNNGVRWQEPGLIGTPLTKAAARQGH</sequence>
<reference evidence="1" key="1">
    <citation type="submission" date="2018-05" db="EMBL/GenBank/DDBJ databases">
        <authorList>
            <person name="Lanie J.A."/>
            <person name="Ng W.-L."/>
            <person name="Kazmierczak K.M."/>
            <person name="Andrzejewski T.M."/>
            <person name="Davidsen T.M."/>
            <person name="Wayne K.J."/>
            <person name="Tettelin H."/>
            <person name="Glass J.I."/>
            <person name="Rusch D."/>
            <person name="Podicherti R."/>
            <person name="Tsui H.-C.T."/>
            <person name="Winkler M.E."/>
        </authorList>
    </citation>
    <scope>NUCLEOTIDE SEQUENCE</scope>
</reference>
<name>A0A383DJC0_9ZZZZ</name>
<organism evidence="1">
    <name type="scientific">marine metagenome</name>
    <dbReference type="NCBI Taxonomy" id="408172"/>
    <lineage>
        <taxon>unclassified sequences</taxon>
        <taxon>metagenomes</taxon>
        <taxon>ecological metagenomes</taxon>
    </lineage>
</organism>
<feature type="non-terminal residue" evidence="1">
    <location>
        <position position="1"/>
    </location>
</feature>
<evidence type="ECO:0000313" key="1">
    <source>
        <dbReference type="EMBL" id="SVE43958.1"/>
    </source>
</evidence>
<proteinExistence type="predicted"/>
<gene>
    <name evidence="1" type="ORF">METZ01_LOCUS496812</name>
</gene>
<protein>
    <submittedName>
        <fullName evidence="1">Uncharacterized protein</fullName>
    </submittedName>
</protein>
<dbReference type="AlphaFoldDB" id="A0A383DJC0"/>